<dbReference type="EMBL" id="VCGU01000004">
    <property type="protein sequence ID" value="TRY77369.1"/>
    <property type="molecule type" value="Genomic_DNA"/>
</dbReference>
<feature type="chain" id="PRO_5021973025" description="Dendritic cell-specific transmembrane protein-like domain-containing protein" evidence="2">
    <location>
        <begin position="26"/>
        <end position="175"/>
    </location>
</feature>
<sequence length="175" mass="20497">MKIQSIVSLVVFFDLIGHQIQGTLAQTDLEVDVLKDSSIPQTIEAEAPMEEVVEKLPMWYDDLIPEITEMDILRFCLCILLLLVIIGMIYKRACELRIYYQLIEDFQIKPSDFNRNNLLDNVDEDYRPILSMINDVEFNGEDFENVVQMYRQACQNRMRRGNVTNHPRQPERSHG</sequence>
<evidence type="ECO:0008006" key="5">
    <source>
        <dbReference type="Google" id="ProtNLM"/>
    </source>
</evidence>
<name>A0A553PI63_TIGCA</name>
<keyword evidence="1" id="KW-0812">Transmembrane</keyword>
<feature type="transmembrane region" description="Helical" evidence="1">
    <location>
        <begin position="72"/>
        <end position="90"/>
    </location>
</feature>
<proteinExistence type="predicted"/>
<protein>
    <recommendedName>
        <fullName evidence="5">Dendritic cell-specific transmembrane protein-like domain-containing protein</fullName>
    </recommendedName>
</protein>
<reference evidence="3 4" key="1">
    <citation type="journal article" date="2018" name="Nat. Ecol. Evol.">
        <title>Genomic signatures of mitonuclear coevolution across populations of Tigriopus californicus.</title>
        <authorList>
            <person name="Barreto F.S."/>
            <person name="Watson E.T."/>
            <person name="Lima T.G."/>
            <person name="Willett C.S."/>
            <person name="Edmands S."/>
            <person name="Li W."/>
            <person name="Burton R.S."/>
        </authorList>
    </citation>
    <scope>NUCLEOTIDE SEQUENCE [LARGE SCALE GENOMIC DNA]</scope>
    <source>
        <strain evidence="3 4">San Diego</strain>
    </source>
</reference>
<evidence type="ECO:0000256" key="2">
    <source>
        <dbReference type="SAM" id="SignalP"/>
    </source>
</evidence>
<keyword evidence="1" id="KW-0472">Membrane</keyword>
<gene>
    <name evidence="3" type="ORF">TCAL_06956</name>
</gene>
<keyword evidence="1" id="KW-1133">Transmembrane helix</keyword>
<dbReference type="Proteomes" id="UP000318571">
    <property type="component" value="Chromosome 5"/>
</dbReference>
<evidence type="ECO:0000256" key="1">
    <source>
        <dbReference type="SAM" id="Phobius"/>
    </source>
</evidence>
<evidence type="ECO:0000313" key="4">
    <source>
        <dbReference type="Proteomes" id="UP000318571"/>
    </source>
</evidence>
<accession>A0A553PI63</accession>
<organism evidence="3 4">
    <name type="scientific">Tigriopus californicus</name>
    <name type="common">Marine copepod</name>
    <dbReference type="NCBI Taxonomy" id="6832"/>
    <lineage>
        <taxon>Eukaryota</taxon>
        <taxon>Metazoa</taxon>
        <taxon>Ecdysozoa</taxon>
        <taxon>Arthropoda</taxon>
        <taxon>Crustacea</taxon>
        <taxon>Multicrustacea</taxon>
        <taxon>Hexanauplia</taxon>
        <taxon>Copepoda</taxon>
        <taxon>Harpacticoida</taxon>
        <taxon>Harpacticidae</taxon>
        <taxon>Tigriopus</taxon>
    </lineage>
</organism>
<comment type="caution">
    <text evidence="3">The sequence shown here is derived from an EMBL/GenBank/DDBJ whole genome shotgun (WGS) entry which is preliminary data.</text>
</comment>
<keyword evidence="2" id="KW-0732">Signal</keyword>
<evidence type="ECO:0000313" key="3">
    <source>
        <dbReference type="EMBL" id="TRY77369.1"/>
    </source>
</evidence>
<feature type="signal peptide" evidence="2">
    <location>
        <begin position="1"/>
        <end position="25"/>
    </location>
</feature>
<keyword evidence="4" id="KW-1185">Reference proteome</keyword>
<dbReference type="AlphaFoldDB" id="A0A553PI63"/>